<dbReference type="SUPFAM" id="SSF53383">
    <property type="entry name" value="PLP-dependent transferases"/>
    <property type="match status" value="1"/>
</dbReference>
<dbReference type="Proteomes" id="UP000430670">
    <property type="component" value="Unassembled WGS sequence"/>
</dbReference>
<dbReference type="InterPro" id="IPR015424">
    <property type="entry name" value="PyrdxlP-dep_Trfase"/>
</dbReference>
<name>A0A6I3SHC0_HELMO</name>
<sequence length="389" mass="42175">MSRDIYFDNSATTPIDPAVAQAMDPWIDEYFGNPSSMHRIGRQAREAVELARHQVAQLINAKAEEILFTGSGTEADNTAIVGLFELAGGQPFHLITSAIEHPAILETCRYLERRGAEVTYLSVDSSGMVDPEELASAFEPHTRLVSIMTANNVVGTIQPIAELARITRDHGALFHTDAVQAAGRIPLDVHVQPIDLLSLSAHKIYGPKGCGALYVRQGIKLEPLLHGGGQELGRRSATENVIGIVGFGVAADIARVEMSRESARLVQLRDRLIRGIVDTIPNAYLIGHPFRRLPGHICIGFAGQEGEAIKMLLALDQEGIAISSGSACSSNHATEASYVLKAMGFDPLRARGGLRITLGRFNTEKEVNEFLEVIPRVVDSMRTITSRAV</sequence>
<evidence type="ECO:0000313" key="12">
    <source>
        <dbReference type="EMBL" id="MTV48263.1"/>
    </source>
</evidence>
<keyword evidence="8" id="KW-0411">Iron-sulfur</keyword>
<evidence type="ECO:0000256" key="2">
    <source>
        <dbReference type="ARBA" id="ARBA00006490"/>
    </source>
</evidence>
<evidence type="ECO:0000256" key="7">
    <source>
        <dbReference type="ARBA" id="ARBA00023004"/>
    </source>
</evidence>
<evidence type="ECO:0000313" key="13">
    <source>
        <dbReference type="Proteomes" id="UP000430670"/>
    </source>
</evidence>
<gene>
    <name evidence="12" type="ORF">GJ688_04595</name>
</gene>
<dbReference type="Gene3D" id="3.40.640.10">
    <property type="entry name" value="Type I PLP-dependent aspartate aminotransferase-like (Major domain)"/>
    <property type="match status" value="1"/>
</dbReference>
<comment type="catalytic activity">
    <reaction evidence="9">
        <text>(sulfur carrier)-H + L-cysteine = (sulfur carrier)-SH + L-alanine</text>
        <dbReference type="Rhea" id="RHEA:43892"/>
        <dbReference type="Rhea" id="RHEA-COMP:14737"/>
        <dbReference type="Rhea" id="RHEA-COMP:14739"/>
        <dbReference type="ChEBI" id="CHEBI:29917"/>
        <dbReference type="ChEBI" id="CHEBI:35235"/>
        <dbReference type="ChEBI" id="CHEBI:57972"/>
        <dbReference type="ChEBI" id="CHEBI:64428"/>
        <dbReference type="EC" id="2.8.1.7"/>
    </reaction>
</comment>
<dbReference type="GO" id="GO:0046872">
    <property type="term" value="F:metal ion binding"/>
    <property type="evidence" value="ECO:0007669"/>
    <property type="project" value="UniProtKB-KW"/>
</dbReference>
<reference evidence="12 13" key="1">
    <citation type="submission" date="2019-11" db="EMBL/GenBank/DDBJ databases">
        <title>Whole-genome sequence of a the green, strictly anaerobic photosynthetic bacterium Heliobacillus mobilis DSM 6151.</title>
        <authorList>
            <person name="Kyndt J.A."/>
            <person name="Meyer T.E."/>
        </authorList>
    </citation>
    <scope>NUCLEOTIDE SEQUENCE [LARGE SCALE GENOMIC DNA]</scope>
    <source>
        <strain evidence="12 13">DSM 6151</strain>
    </source>
</reference>
<dbReference type="InterPro" id="IPR020578">
    <property type="entry name" value="Aminotrans_V_PyrdxlP_BS"/>
</dbReference>
<dbReference type="FunFam" id="3.40.640.10:FF:000084">
    <property type="entry name" value="IscS-like cysteine desulfurase"/>
    <property type="match status" value="1"/>
</dbReference>
<dbReference type="InterPro" id="IPR015422">
    <property type="entry name" value="PyrdxlP-dep_Trfase_small"/>
</dbReference>
<keyword evidence="4 12" id="KW-0808">Transferase</keyword>
<organism evidence="12 13">
    <name type="scientific">Heliobacterium mobile</name>
    <name type="common">Heliobacillus mobilis</name>
    <dbReference type="NCBI Taxonomy" id="28064"/>
    <lineage>
        <taxon>Bacteria</taxon>
        <taxon>Bacillati</taxon>
        <taxon>Bacillota</taxon>
        <taxon>Clostridia</taxon>
        <taxon>Eubacteriales</taxon>
        <taxon>Heliobacteriaceae</taxon>
        <taxon>Heliobacterium</taxon>
    </lineage>
</organism>
<keyword evidence="7" id="KW-0408">Iron</keyword>
<dbReference type="AlphaFoldDB" id="A0A6I3SHC0"/>
<dbReference type="EMBL" id="WNKU01000003">
    <property type="protein sequence ID" value="MTV48263.1"/>
    <property type="molecule type" value="Genomic_DNA"/>
</dbReference>
<evidence type="ECO:0000256" key="10">
    <source>
        <dbReference type="RuleBase" id="RU004504"/>
    </source>
</evidence>
<dbReference type="GO" id="GO:0031071">
    <property type="term" value="F:cysteine desulfurase activity"/>
    <property type="evidence" value="ECO:0007669"/>
    <property type="project" value="UniProtKB-EC"/>
</dbReference>
<proteinExistence type="inferred from homology"/>
<evidence type="ECO:0000256" key="3">
    <source>
        <dbReference type="ARBA" id="ARBA00012239"/>
    </source>
</evidence>
<dbReference type="InterPro" id="IPR016454">
    <property type="entry name" value="Cysteine_dSase"/>
</dbReference>
<keyword evidence="13" id="KW-1185">Reference proteome</keyword>
<keyword evidence="6" id="KW-0663">Pyridoxal phosphate</keyword>
<evidence type="ECO:0000256" key="6">
    <source>
        <dbReference type="ARBA" id="ARBA00022898"/>
    </source>
</evidence>
<dbReference type="PANTHER" id="PTHR11601:SF34">
    <property type="entry name" value="CYSTEINE DESULFURASE"/>
    <property type="match status" value="1"/>
</dbReference>
<evidence type="ECO:0000256" key="9">
    <source>
        <dbReference type="ARBA" id="ARBA00050776"/>
    </source>
</evidence>
<dbReference type="PROSITE" id="PS00595">
    <property type="entry name" value="AA_TRANSFER_CLASS_5"/>
    <property type="match status" value="1"/>
</dbReference>
<evidence type="ECO:0000256" key="8">
    <source>
        <dbReference type="ARBA" id="ARBA00023014"/>
    </source>
</evidence>
<dbReference type="GO" id="GO:0051536">
    <property type="term" value="F:iron-sulfur cluster binding"/>
    <property type="evidence" value="ECO:0007669"/>
    <property type="project" value="UniProtKB-KW"/>
</dbReference>
<evidence type="ECO:0000259" key="11">
    <source>
        <dbReference type="Pfam" id="PF00266"/>
    </source>
</evidence>
<accession>A0A6I3SHC0</accession>
<comment type="cofactor">
    <cofactor evidence="1 10">
        <name>pyridoxal 5'-phosphate</name>
        <dbReference type="ChEBI" id="CHEBI:597326"/>
    </cofactor>
</comment>
<evidence type="ECO:0000256" key="1">
    <source>
        <dbReference type="ARBA" id="ARBA00001933"/>
    </source>
</evidence>
<dbReference type="PIRSF" id="PIRSF005572">
    <property type="entry name" value="NifS"/>
    <property type="match status" value="1"/>
</dbReference>
<protein>
    <recommendedName>
        <fullName evidence="3">cysteine desulfurase</fullName>
        <ecNumber evidence="3">2.8.1.7</ecNumber>
    </recommendedName>
</protein>
<dbReference type="Pfam" id="PF00266">
    <property type="entry name" value="Aminotran_5"/>
    <property type="match status" value="1"/>
</dbReference>
<dbReference type="OrthoDB" id="9808002at2"/>
<dbReference type="EC" id="2.8.1.7" evidence="3"/>
<dbReference type="InterPro" id="IPR015421">
    <property type="entry name" value="PyrdxlP-dep_Trfase_major"/>
</dbReference>
<dbReference type="Gene3D" id="1.10.260.50">
    <property type="match status" value="1"/>
</dbReference>
<evidence type="ECO:0000256" key="5">
    <source>
        <dbReference type="ARBA" id="ARBA00022723"/>
    </source>
</evidence>
<feature type="domain" description="Aminotransferase class V" evidence="11">
    <location>
        <begin position="5"/>
        <end position="370"/>
    </location>
</feature>
<evidence type="ECO:0000256" key="4">
    <source>
        <dbReference type="ARBA" id="ARBA00022679"/>
    </source>
</evidence>
<keyword evidence="5" id="KW-0479">Metal-binding</keyword>
<keyword evidence="12" id="KW-0032">Aminotransferase</keyword>
<comment type="caution">
    <text evidence="12">The sequence shown here is derived from an EMBL/GenBank/DDBJ whole genome shotgun (WGS) entry which is preliminary data.</text>
</comment>
<dbReference type="Gene3D" id="3.90.1150.10">
    <property type="entry name" value="Aspartate Aminotransferase, domain 1"/>
    <property type="match status" value="1"/>
</dbReference>
<dbReference type="InterPro" id="IPR000192">
    <property type="entry name" value="Aminotrans_V_dom"/>
</dbReference>
<dbReference type="GO" id="GO:0008483">
    <property type="term" value="F:transaminase activity"/>
    <property type="evidence" value="ECO:0007669"/>
    <property type="project" value="UniProtKB-KW"/>
</dbReference>
<dbReference type="RefSeq" id="WP_155475366.1">
    <property type="nucleotide sequence ID" value="NZ_WNKU01000003.1"/>
</dbReference>
<comment type="similarity">
    <text evidence="2">Belongs to the class-V pyridoxal-phosphate-dependent aminotransferase family. NifS/IscS subfamily.</text>
</comment>
<dbReference type="PANTHER" id="PTHR11601">
    <property type="entry name" value="CYSTEINE DESULFURYLASE FAMILY MEMBER"/>
    <property type="match status" value="1"/>
</dbReference>